<feature type="transmembrane region" description="Helical" evidence="1">
    <location>
        <begin position="7"/>
        <end position="25"/>
    </location>
</feature>
<keyword evidence="1" id="KW-1133">Transmembrane helix</keyword>
<keyword evidence="1" id="KW-0472">Membrane</keyword>
<sequence length="66" mass="6871">MPERYRHIGTGLASVAILAMVGISILSIGPYFLPALACMVFSSVAYCLASKRAARPASGAPVPGYE</sequence>
<dbReference type="RefSeq" id="WP_193122753.1">
    <property type="nucleotide sequence ID" value="NZ_JADBGI010000013.1"/>
</dbReference>
<comment type="caution">
    <text evidence="2">The sequence shown here is derived from an EMBL/GenBank/DDBJ whole genome shotgun (WGS) entry which is preliminary data.</text>
</comment>
<evidence type="ECO:0000256" key="1">
    <source>
        <dbReference type="SAM" id="Phobius"/>
    </source>
</evidence>
<protein>
    <submittedName>
        <fullName evidence="2">Uncharacterized protein</fullName>
    </submittedName>
</protein>
<organism evidence="2 3">
    <name type="scientific">Nocardiopsis coralli</name>
    <dbReference type="NCBI Taxonomy" id="2772213"/>
    <lineage>
        <taxon>Bacteria</taxon>
        <taxon>Bacillati</taxon>
        <taxon>Actinomycetota</taxon>
        <taxon>Actinomycetes</taxon>
        <taxon>Streptosporangiales</taxon>
        <taxon>Nocardiopsidaceae</taxon>
        <taxon>Nocardiopsis</taxon>
    </lineage>
</organism>
<name>A0ABR9P8I0_9ACTN</name>
<keyword evidence="3" id="KW-1185">Reference proteome</keyword>
<dbReference type="Proteomes" id="UP000806528">
    <property type="component" value="Unassembled WGS sequence"/>
</dbReference>
<evidence type="ECO:0000313" key="2">
    <source>
        <dbReference type="EMBL" id="MBE3000136.1"/>
    </source>
</evidence>
<reference evidence="2 3" key="1">
    <citation type="submission" date="2020-09" db="EMBL/GenBank/DDBJ databases">
        <title>Diversity and distribution of actinomycetes associated with coral in the coast of Hainan.</title>
        <authorList>
            <person name="Li F."/>
        </authorList>
    </citation>
    <scope>NUCLEOTIDE SEQUENCE [LARGE SCALE GENOMIC DNA]</scope>
    <source>
        <strain evidence="2 3">HNM0947</strain>
    </source>
</reference>
<gene>
    <name evidence="2" type="ORF">IDM40_15695</name>
</gene>
<evidence type="ECO:0000313" key="3">
    <source>
        <dbReference type="Proteomes" id="UP000806528"/>
    </source>
</evidence>
<accession>A0ABR9P8I0</accession>
<proteinExistence type="predicted"/>
<dbReference type="EMBL" id="JADBGI010000013">
    <property type="protein sequence ID" value="MBE3000136.1"/>
    <property type="molecule type" value="Genomic_DNA"/>
</dbReference>
<keyword evidence="1" id="KW-0812">Transmembrane</keyword>